<reference evidence="2" key="1">
    <citation type="submission" date="2019-03" db="EMBL/GenBank/DDBJ databases">
        <title>Single cell metagenomics reveals metabolic interactions within the superorganism composed of flagellate Streblomastix strix and complex community of Bacteroidetes bacteria on its surface.</title>
        <authorList>
            <person name="Treitli S.C."/>
            <person name="Kolisko M."/>
            <person name="Husnik F."/>
            <person name="Keeling P."/>
            <person name="Hampl V."/>
        </authorList>
    </citation>
    <scope>NUCLEOTIDE SEQUENCE</scope>
    <source>
        <strain evidence="2">STM</strain>
    </source>
</reference>
<dbReference type="PROSITE" id="PS50943">
    <property type="entry name" value="HTH_CROC1"/>
    <property type="match status" value="1"/>
</dbReference>
<dbReference type="SUPFAM" id="SSF47413">
    <property type="entry name" value="lambda repressor-like DNA-binding domains"/>
    <property type="match status" value="1"/>
</dbReference>
<dbReference type="InterPro" id="IPR001387">
    <property type="entry name" value="Cro/C1-type_HTH"/>
</dbReference>
<dbReference type="Gene3D" id="1.10.260.40">
    <property type="entry name" value="lambda repressor-like DNA-binding domains"/>
    <property type="match status" value="1"/>
</dbReference>
<evidence type="ECO:0000259" key="1">
    <source>
        <dbReference type="PROSITE" id="PS50943"/>
    </source>
</evidence>
<dbReference type="Pfam" id="PF01381">
    <property type="entry name" value="HTH_3"/>
    <property type="match status" value="1"/>
</dbReference>
<name>A0A5J4RGC8_9ZZZZ</name>
<protein>
    <recommendedName>
        <fullName evidence="1">HTH cro/C1-type domain-containing protein</fullName>
    </recommendedName>
</protein>
<dbReference type="CDD" id="cd00093">
    <property type="entry name" value="HTH_XRE"/>
    <property type="match status" value="1"/>
</dbReference>
<dbReference type="InterPro" id="IPR010982">
    <property type="entry name" value="Lambda_DNA-bd_dom_sf"/>
</dbReference>
<comment type="caution">
    <text evidence="2">The sequence shown here is derived from an EMBL/GenBank/DDBJ whole genome shotgun (WGS) entry which is preliminary data.</text>
</comment>
<feature type="domain" description="HTH cro/C1-type" evidence="1">
    <location>
        <begin position="12"/>
        <end position="70"/>
    </location>
</feature>
<gene>
    <name evidence="2" type="ORF">EZS27_018471</name>
</gene>
<dbReference type="SMART" id="SM00530">
    <property type="entry name" value="HTH_XRE"/>
    <property type="match status" value="1"/>
</dbReference>
<dbReference type="AlphaFoldDB" id="A0A5J4RGC8"/>
<evidence type="ECO:0000313" key="2">
    <source>
        <dbReference type="EMBL" id="KAA6333087.1"/>
    </source>
</evidence>
<sequence length="79" mass="9289">MDDIYNYATLIMIKKRKERGWTQQQLADFCCLSRSFICDIENSHKRARLNLEHINILASENVFNCSPKDFLPNKAIPEK</sequence>
<accession>A0A5J4RGC8</accession>
<dbReference type="GO" id="GO:0003677">
    <property type="term" value="F:DNA binding"/>
    <property type="evidence" value="ECO:0007669"/>
    <property type="project" value="InterPro"/>
</dbReference>
<dbReference type="EMBL" id="SNRY01001157">
    <property type="protein sequence ID" value="KAA6333087.1"/>
    <property type="molecule type" value="Genomic_DNA"/>
</dbReference>
<proteinExistence type="predicted"/>
<organism evidence="2">
    <name type="scientific">termite gut metagenome</name>
    <dbReference type="NCBI Taxonomy" id="433724"/>
    <lineage>
        <taxon>unclassified sequences</taxon>
        <taxon>metagenomes</taxon>
        <taxon>organismal metagenomes</taxon>
    </lineage>
</organism>